<sequence>MALLVYRNVGVVIQPEPIRQMWSRPFSSETGDFIDSWESEEESCHLIWVTLFWGLCGLLDRNCLEVVTAQANCMEAVMWGGEEIYRKKHDEEGEKERE</sequence>
<dbReference type="Proteomes" id="UP000507245">
    <property type="component" value="Unassembled WGS sequence"/>
</dbReference>
<name>A0A6J5XBR6_PRUAR</name>
<evidence type="ECO:0000313" key="2">
    <source>
        <dbReference type="Proteomes" id="UP000507245"/>
    </source>
</evidence>
<gene>
    <name evidence="1" type="ORF">ORAREDHAP_LOCUS27572</name>
</gene>
<keyword evidence="2" id="KW-1185">Reference proteome</keyword>
<protein>
    <submittedName>
        <fullName evidence="1">Uncharacterized protein</fullName>
    </submittedName>
</protein>
<organism evidence="1 2">
    <name type="scientific">Prunus armeniaca</name>
    <name type="common">Apricot</name>
    <name type="synonym">Armeniaca vulgaris</name>
    <dbReference type="NCBI Taxonomy" id="36596"/>
    <lineage>
        <taxon>Eukaryota</taxon>
        <taxon>Viridiplantae</taxon>
        <taxon>Streptophyta</taxon>
        <taxon>Embryophyta</taxon>
        <taxon>Tracheophyta</taxon>
        <taxon>Spermatophyta</taxon>
        <taxon>Magnoliopsida</taxon>
        <taxon>eudicotyledons</taxon>
        <taxon>Gunneridae</taxon>
        <taxon>Pentapetalae</taxon>
        <taxon>rosids</taxon>
        <taxon>fabids</taxon>
        <taxon>Rosales</taxon>
        <taxon>Rosaceae</taxon>
        <taxon>Amygdaloideae</taxon>
        <taxon>Amygdaleae</taxon>
        <taxon>Prunus</taxon>
    </lineage>
</organism>
<dbReference type="EMBL" id="CAEKKB010000004">
    <property type="protein sequence ID" value="CAB4308298.1"/>
    <property type="molecule type" value="Genomic_DNA"/>
</dbReference>
<dbReference type="AlphaFoldDB" id="A0A6J5XBR6"/>
<evidence type="ECO:0000313" key="1">
    <source>
        <dbReference type="EMBL" id="CAB4308298.1"/>
    </source>
</evidence>
<accession>A0A6J5XBR6</accession>
<proteinExistence type="predicted"/>
<reference evidence="2" key="1">
    <citation type="journal article" date="2020" name="Genome Biol.">
        <title>Gamete binning: chromosome-level and haplotype-resolved genome assembly enabled by high-throughput single-cell sequencing of gamete genomes.</title>
        <authorList>
            <person name="Campoy J.A."/>
            <person name="Sun H."/>
            <person name="Goel M."/>
            <person name="Jiao W.-B."/>
            <person name="Folz-Donahue K."/>
            <person name="Wang N."/>
            <person name="Rubio M."/>
            <person name="Liu C."/>
            <person name="Kukat C."/>
            <person name="Ruiz D."/>
            <person name="Huettel B."/>
            <person name="Schneeberger K."/>
        </authorList>
    </citation>
    <scope>NUCLEOTIDE SEQUENCE [LARGE SCALE GENOMIC DNA]</scope>
    <source>
        <strain evidence="2">cv. Rojo Pasion</strain>
    </source>
</reference>